<dbReference type="EMBL" id="JAFLRJ010000191">
    <property type="protein sequence ID" value="MBO0514258.1"/>
    <property type="molecule type" value="Genomic_DNA"/>
</dbReference>
<protein>
    <submittedName>
        <fullName evidence="2">Uncharacterized protein</fullName>
    </submittedName>
</protein>
<keyword evidence="3" id="KW-1185">Reference proteome</keyword>
<keyword evidence="1" id="KW-1133">Transmembrane helix</keyword>
<comment type="caution">
    <text evidence="2">The sequence shown here is derived from an EMBL/GenBank/DDBJ whole genome shotgun (WGS) entry which is preliminary data.</text>
</comment>
<reference evidence="2" key="1">
    <citation type="submission" date="2021-03" db="EMBL/GenBank/DDBJ databases">
        <title>Streptomyces poriferae sp. nov., a novel marine sponge-derived Actinobacteria species with anti-MRSA activity.</title>
        <authorList>
            <person name="Sandoval-Powers M."/>
            <person name="Kralova S."/>
            <person name="Nguyen G.-S."/>
            <person name="Fawwal D."/>
            <person name="Degnes K."/>
            <person name="Klinkenberg G."/>
            <person name="Sletta H."/>
            <person name="Wentzel A."/>
            <person name="Liles M.R."/>
        </authorList>
    </citation>
    <scope>NUCLEOTIDE SEQUENCE</scope>
    <source>
        <strain evidence="2">DSM 41794</strain>
    </source>
</reference>
<feature type="transmembrane region" description="Helical" evidence="1">
    <location>
        <begin position="69"/>
        <end position="90"/>
    </location>
</feature>
<keyword evidence="1" id="KW-0812">Transmembrane</keyword>
<keyword evidence="1" id="KW-0472">Membrane</keyword>
<organism evidence="2 3">
    <name type="scientific">Streptomyces beijiangensis</name>
    <dbReference type="NCBI Taxonomy" id="163361"/>
    <lineage>
        <taxon>Bacteria</taxon>
        <taxon>Bacillati</taxon>
        <taxon>Actinomycetota</taxon>
        <taxon>Actinomycetes</taxon>
        <taxon>Kitasatosporales</taxon>
        <taxon>Streptomycetaceae</taxon>
        <taxon>Streptomyces</taxon>
    </lineage>
</organism>
<evidence type="ECO:0000256" key="1">
    <source>
        <dbReference type="SAM" id="Phobius"/>
    </source>
</evidence>
<dbReference type="Proteomes" id="UP000664167">
    <property type="component" value="Unassembled WGS sequence"/>
</dbReference>
<sequence length="127" mass="13220">MGGGTAVGARRWVRLLLVVVLAVGVFVMHTVGHPAEASPSHMSATTHMASAGAPAHDAAVQLPPHTMDMASLCVAVLGFWAFAALLYAALARQPEWAARVPAGVLAVVRGEPPPRTPDLTELSVLRI</sequence>
<dbReference type="AlphaFoldDB" id="A0A939F970"/>
<evidence type="ECO:0000313" key="3">
    <source>
        <dbReference type="Proteomes" id="UP000664167"/>
    </source>
</evidence>
<evidence type="ECO:0000313" key="2">
    <source>
        <dbReference type="EMBL" id="MBO0514258.1"/>
    </source>
</evidence>
<proteinExistence type="predicted"/>
<accession>A0A939F970</accession>
<feature type="transmembrane region" description="Helical" evidence="1">
    <location>
        <begin position="12"/>
        <end position="32"/>
    </location>
</feature>
<dbReference type="InterPro" id="IPR046151">
    <property type="entry name" value="DUF6153"/>
</dbReference>
<gene>
    <name evidence="2" type="ORF">J0695_21005</name>
</gene>
<dbReference type="Pfam" id="PF19650">
    <property type="entry name" value="DUF6153"/>
    <property type="match status" value="1"/>
</dbReference>
<name>A0A939F970_9ACTN</name>